<gene>
    <name evidence="1" type="ORF">GL300_00260</name>
</gene>
<dbReference type="RefSeq" id="WP_155037586.1">
    <property type="nucleotide sequence ID" value="NZ_JBHGCD010000006.1"/>
</dbReference>
<name>A0A844HFV9_9RHOB</name>
<accession>A0A844HFV9</accession>
<dbReference type="AlphaFoldDB" id="A0A844HFV9"/>
<dbReference type="Proteomes" id="UP000449846">
    <property type="component" value="Unassembled WGS sequence"/>
</dbReference>
<evidence type="ECO:0000313" key="2">
    <source>
        <dbReference type="Proteomes" id="UP000449846"/>
    </source>
</evidence>
<comment type="caution">
    <text evidence="1">The sequence shown here is derived from an EMBL/GenBank/DDBJ whole genome shotgun (WGS) entry which is preliminary data.</text>
</comment>
<reference evidence="1 2" key="1">
    <citation type="submission" date="2019-11" db="EMBL/GenBank/DDBJ databases">
        <authorList>
            <person name="Dong K."/>
        </authorList>
    </citation>
    <scope>NUCLEOTIDE SEQUENCE [LARGE SCALE GENOMIC DNA]</scope>
    <source>
        <strain evidence="1 2">NBRC 112902</strain>
    </source>
</reference>
<dbReference type="OrthoDB" id="7768569at2"/>
<sequence length="190" mass="21189">MTPALAAFLDTDPEVVPLVRLFHLNFGSVQYYLNETEVPLTFDGQLWQPSYGWIGADPISIEASPFDANPAYYTVWNVGSKQGADLAYEALNNPASWSGKMVRQLWAVRGYPNDAIVMHVGRIVDVTPRENVGLAEIRIRAETLAASRNYTPLGEYTPRDQARRYPGVVDRGLDYVATMPGKKIKGWLRG</sequence>
<keyword evidence="2" id="KW-1185">Reference proteome</keyword>
<organism evidence="1 2">
    <name type="scientific">Paracoccus litorisediminis</name>
    <dbReference type="NCBI Taxonomy" id="2006130"/>
    <lineage>
        <taxon>Bacteria</taxon>
        <taxon>Pseudomonadati</taxon>
        <taxon>Pseudomonadota</taxon>
        <taxon>Alphaproteobacteria</taxon>
        <taxon>Rhodobacterales</taxon>
        <taxon>Paracoccaceae</taxon>
        <taxon>Paracoccus</taxon>
    </lineage>
</organism>
<proteinExistence type="predicted"/>
<evidence type="ECO:0000313" key="1">
    <source>
        <dbReference type="EMBL" id="MTH57638.1"/>
    </source>
</evidence>
<dbReference type="EMBL" id="WMIG01000001">
    <property type="protein sequence ID" value="MTH57638.1"/>
    <property type="molecule type" value="Genomic_DNA"/>
</dbReference>
<protein>
    <submittedName>
        <fullName evidence="1">Uncharacterized protein</fullName>
    </submittedName>
</protein>